<gene>
    <name evidence="5" type="ORF">JS278_02558</name>
</gene>
<evidence type="ECO:0000256" key="1">
    <source>
        <dbReference type="ARBA" id="ARBA00010923"/>
    </source>
</evidence>
<keyword evidence="6" id="KW-1185">Reference proteome</keyword>
<dbReference type="CDD" id="cd17495">
    <property type="entry name" value="RMtype1_S_Cep9333ORF4827P-TRD2-CR2_like"/>
    <property type="match status" value="1"/>
</dbReference>
<accession>A0A344UWP8</accession>
<keyword evidence="2" id="KW-0680">Restriction system</keyword>
<dbReference type="REBASE" id="160464">
    <property type="entry name" value="S.AviJS278I"/>
</dbReference>
<evidence type="ECO:0000313" key="6">
    <source>
        <dbReference type="Proteomes" id="UP000251995"/>
    </source>
</evidence>
<protein>
    <recommendedName>
        <fullName evidence="4">Type I restriction modification DNA specificity domain-containing protein</fullName>
    </recommendedName>
</protein>
<dbReference type="PANTHER" id="PTHR30408:SF12">
    <property type="entry name" value="TYPE I RESTRICTION ENZYME MJAVIII SPECIFICITY SUBUNIT"/>
    <property type="match status" value="1"/>
</dbReference>
<dbReference type="OrthoDB" id="9798929at2"/>
<dbReference type="KEGG" id="acij:JS278_02558"/>
<dbReference type="AlphaFoldDB" id="A0A344UWP8"/>
<dbReference type="Proteomes" id="UP000251995">
    <property type="component" value="Chromosome"/>
</dbReference>
<dbReference type="GO" id="GO:0009307">
    <property type="term" value="P:DNA restriction-modification system"/>
    <property type="evidence" value="ECO:0007669"/>
    <property type="project" value="UniProtKB-KW"/>
</dbReference>
<evidence type="ECO:0000313" key="5">
    <source>
        <dbReference type="EMBL" id="AXE39696.1"/>
    </source>
</evidence>
<dbReference type="Pfam" id="PF01420">
    <property type="entry name" value="Methylase_S"/>
    <property type="match status" value="1"/>
</dbReference>
<evidence type="ECO:0000256" key="2">
    <source>
        <dbReference type="ARBA" id="ARBA00022747"/>
    </source>
</evidence>
<sequence>MSRFRTTNLADLQDAIIDNRGRTCPTAESGTPLIATNCIKEDSEYPVFEKIRYVDEHTMRTWFRGHPKPNDIIFVCKGSPGRCALAPQPVGFAIAQDMVALRPDPTQVYWRYLYYVLKLPSTRSSIESLFVGTLIPHFKKGDFNKLQLRIHTDLPEQQAIAEVLGALDDKIAANRKLVTTGTELGCALTRRALATSTVAPLSELADITMGSSPKGDTYNENGQGIVMYQGNRDFGPRFPSPRIWTTDPVRIADAGDLLLSVRAPVGELNIAGNRCCIGRGLAAIHAAHPRAMYFLISCQPEVFYSYNSDGTIFGSITKKGLEALPLTVPDTGLAPLEELLSPIEDRIEAAVRESETLAALRDTLLPALMDGTIRVKDAQKATEEAV</sequence>
<reference evidence="5 6" key="1">
    <citation type="submission" date="2017-12" db="EMBL/GenBank/DDBJ databases">
        <title>The whole genome sequence of the Acidipropionibacterium virtanenii sp. nov. type strain JS278.</title>
        <authorList>
            <person name="Laine P."/>
            <person name="Deptula P."/>
            <person name="Varmanen P."/>
            <person name="Auvinen P."/>
        </authorList>
    </citation>
    <scope>NUCLEOTIDE SEQUENCE [LARGE SCALE GENOMIC DNA]</scope>
    <source>
        <strain evidence="5 6">JS278</strain>
    </source>
</reference>
<dbReference type="SUPFAM" id="SSF116734">
    <property type="entry name" value="DNA methylase specificity domain"/>
    <property type="match status" value="2"/>
</dbReference>
<dbReference type="InterPro" id="IPR000055">
    <property type="entry name" value="Restrct_endonuc_typeI_TRD"/>
</dbReference>
<dbReference type="InterPro" id="IPR044946">
    <property type="entry name" value="Restrct_endonuc_typeI_TRD_sf"/>
</dbReference>
<evidence type="ECO:0000256" key="3">
    <source>
        <dbReference type="ARBA" id="ARBA00023125"/>
    </source>
</evidence>
<proteinExistence type="inferred from homology"/>
<feature type="domain" description="Type I restriction modification DNA specificity" evidence="4">
    <location>
        <begin position="36"/>
        <end position="176"/>
    </location>
</feature>
<evidence type="ECO:0000259" key="4">
    <source>
        <dbReference type="Pfam" id="PF01420"/>
    </source>
</evidence>
<dbReference type="GO" id="GO:0003677">
    <property type="term" value="F:DNA binding"/>
    <property type="evidence" value="ECO:0007669"/>
    <property type="project" value="UniProtKB-KW"/>
</dbReference>
<keyword evidence="3" id="KW-0238">DNA-binding</keyword>
<dbReference type="Gene3D" id="3.90.220.20">
    <property type="entry name" value="DNA methylase specificity domains"/>
    <property type="match status" value="2"/>
</dbReference>
<dbReference type="RefSeq" id="WP_114045535.1">
    <property type="nucleotide sequence ID" value="NZ_CP025198.1"/>
</dbReference>
<dbReference type="EMBL" id="CP025198">
    <property type="protein sequence ID" value="AXE39696.1"/>
    <property type="molecule type" value="Genomic_DNA"/>
</dbReference>
<dbReference type="InterPro" id="IPR052021">
    <property type="entry name" value="Type-I_RS_S_subunit"/>
</dbReference>
<name>A0A344UWP8_9ACTN</name>
<comment type="similarity">
    <text evidence="1">Belongs to the type-I restriction system S methylase family.</text>
</comment>
<organism evidence="5 6">
    <name type="scientific">Acidipropionibacterium virtanenii</name>
    <dbReference type="NCBI Taxonomy" id="2057246"/>
    <lineage>
        <taxon>Bacteria</taxon>
        <taxon>Bacillati</taxon>
        <taxon>Actinomycetota</taxon>
        <taxon>Actinomycetes</taxon>
        <taxon>Propionibacteriales</taxon>
        <taxon>Propionibacteriaceae</taxon>
        <taxon>Acidipropionibacterium</taxon>
    </lineage>
</organism>
<dbReference type="PANTHER" id="PTHR30408">
    <property type="entry name" value="TYPE-1 RESTRICTION ENZYME ECOKI SPECIFICITY PROTEIN"/>
    <property type="match status" value="1"/>
</dbReference>